<protein>
    <submittedName>
        <fullName evidence="2">Uncharacterized protein</fullName>
    </submittedName>
</protein>
<dbReference type="EMBL" id="MCGE01000008">
    <property type="protein sequence ID" value="ORZ18980.1"/>
    <property type="molecule type" value="Genomic_DNA"/>
</dbReference>
<gene>
    <name evidence="2" type="ORF">BCR42DRAFT_450107</name>
</gene>
<feature type="region of interest" description="Disordered" evidence="1">
    <location>
        <begin position="24"/>
        <end position="100"/>
    </location>
</feature>
<sequence length="100" mass="11483">MFRSPLSPSRDELTKIVTLHIGCVKSSPKEKPTINLQAPYEPLKQARNKQVQTSPNKSKQVQARPSKTKQDQARPSKNKQIKQDQARTSKNKQIKQRHLQ</sequence>
<evidence type="ECO:0000256" key="1">
    <source>
        <dbReference type="SAM" id="MobiDB-lite"/>
    </source>
</evidence>
<reference evidence="2 3" key="1">
    <citation type="submission" date="2016-07" db="EMBL/GenBank/DDBJ databases">
        <title>Pervasive Adenine N6-methylation of Active Genes in Fungi.</title>
        <authorList>
            <consortium name="DOE Joint Genome Institute"/>
            <person name="Mondo S.J."/>
            <person name="Dannebaum R.O."/>
            <person name="Kuo R.C."/>
            <person name="Labutti K."/>
            <person name="Haridas S."/>
            <person name="Kuo A."/>
            <person name="Salamov A."/>
            <person name="Ahrendt S.R."/>
            <person name="Lipzen A."/>
            <person name="Sullivan W."/>
            <person name="Andreopoulos W.B."/>
            <person name="Clum A."/>
            <person name="Lindquist E."/>
            <person name="Daum C."/>
            <person name="Ramamoorthy G.K."/>
            <person name="Gryganskyi A."/>
            <person name="Culley D."/>
            <person name="Magnuson J.K."/>
            <person name="James T.Y."/>
            <person name="O'Malley M.A."/>
            <person name="Stajich J.E."/>
            <person name="Spatafora J.W."/>
            <person name="Visel A."/>
            <person name="Grigoriev I.V."/>
        </authorList>
    </citation>
    <scope>NUCLEOTIDE SEQUENCE [LARGE SCALE GENOMIC DNA]</scope>
    <source>
        <strain evidence="2 3">NRRL 1336</strain>
    </source>
</reference>
<accession>A0A1X2IMI5</accession>
<keyword evidence="3" id="KW-1185">Reference proteome</keyword>
<organism evidence="2 3">
    <name type="scientific">Absidia repens</name>
    <dbReference type="NCBI Taxonomy" id="90262"/>
    <lineage>
        <taxon>Eukaryota</taxon>
        <taxon>Fungi</taxon>
        <taxon>Fungi incertae sedis</taxon>
        <taxon>Mucoromycota</taxon>
        <taxon>Mucoromycotina</taxon>
        <taxon>Mucoromycetes</taxon>
        <taxon>Mucorales</taxon>
        <taxon>Cunninghamellaceae</taxon>
        <taxon>Absidia</taxon>
    </lineage>
</organism>
<proteinExistence type="predicted"/>
<comment type="caution">
    <text evidence="2">The sequence shown here is derived from an EMBL/GenBank/DDBJ whole genome shotgun (WGS) entry which is preliminary data.</text>
</comment>
<evidence type="ECO:0000313" key="2">
    <source>
        <dbReference type="EMBL" id="ORZ18980.1"/>
    </source>
</evidence>
<feature type="compositionally biased region" description="Basic residues" evidence="1">
    <location>
        <begin position="89"/>
        <end position="100"/>
    </location>
</feature>
<evidence type="ECO:0000313" key="3">
    <source>
        <dbReference type="Proteomes" id="UP000193560"/>
    </source>
</evidence>
<dbReference type="AlphaFoldDB" id="A0A1X2IMI5"/>
<feature type="compositionally biased region" description="Polar residues" evidence="1">
    <location>
        <begin position="48"/>
        <end position="65"/>
    </location>
</feature>
<dbReference type="Proteomes" id="UP000193560">
    <property type="component" value="Unassembled WGS sequence"/>
</dbReference>
<name>A0A1X2IMI5_9FUNG</name>